<proteinExistence type="predicted"/>
<dbReference type="AlphaFoldDB" id="A0AA40JQI2"/>
<accession>A0AA40JQI2</accession>
<name>A0AA40JQI2_STAAU</name>
<gene>
    <name evidence="2" type="ORF">QU38_00930</name>
</gene>
<reference evidence="2 3" key="1">
    <citation type="submission" date="2015-01" db="EMBL/GenBank/DDBJ databases">
        <title>Characterization of Swiss Staphylococcus aureus strains involved in food poisoning.</title>
        <authorList>
            <person name="Crovadore J."/>
            <person name="Chablais R."/>
            <person name="Tonacini J."/>
            <person name="Schnyder B."/>
            <person name="Lefort F."/>
        </authorList>
    </citation>
    <scope>NUCLEOTIDE SEQUENCE [LARGE SCALE GENOMIC DNA]</scope>
    <source>
        <strain evidence="2 3">SA-120</strain>
    </source>
</reference>
<comment type="caution">
    <text evidence="2">The sequence shown here is derived from an EMBL/GenBank/DDBJ whole genome shotgun (WGS) entry which is preliminary data.</text>
</comment>
<organism evidence="2 3">
    <name type="scientific">Staphylococcus aureus</name>
    <dbReference type="NCBI Taxonomy" id="1280"/>
    <lineage>
        <taxon>Bacteria</taxon>
        <taxon>Bacillati</taxon>
        <taxon>Bacillota</taxon>
        <taxon>Bacilli</taxon>
        <taxon>Bacillales</taxon>
        <taxon>Staphylococcaceae</taxon>
        <taxon>Staphylococcus</taxon>
    </lineage>
</organism>
<protein>
    <submittedName>
        <fullName evidence="2">Uncharacterized protein</fullName>
    </submittedName>
</protein>
<evidence type="ECO:0000313" key="3">
    <source>
        <dbReference type="Proteomes" id="UP000032274"/>
    </source>
</evidence>
<evidence type="ECO:0000256" key="1">
    <source>
        <dbReference type="SAM" id="MobiDB-lite"/>
    </source>
</evidence>
<sequence>MPLPAGAEGDDLLPSDPRHSQPGGRAVPAVAGFRGGSQGGRRPQGGPERHRGRTPRPAAVARLATRPLRTGLP</sequence>
<dbReference type="EMBL" id="JXIG01000203">
    <property type="protein sequence ID" value="KIU01574.1"/>
    <property type="molecule type" value="Genomic_DNA"/>
</dbReference>
<feature type="compositionally biased region" description="Gly residues" evidence="1">
    <location>
        <begin position="33"/>
        <end position="43"/>
    </location>
</feature>
<dbReference type="Proteomes" id="UP000032274">
    <property type="component" value="Unassembled WGS sequence"/>
</dbReference>
<evidence type="ECO:0000313" key="2">
    <source>
        <dbReference type="EMBL" id="KIU01574.1"/>
    </source>
</evidence>
<feature type="region of interest" description="Disordered" evidence="1">
    <location>
        <begin position="1"/>
        <end position="73"/>
    </location>
</feature>